<reference evidence="2" key="1">
    <citation type="submission" date="2016-10" db="EMBL/GenBank/DDBJ databases">
        <authorList>
            <person name="Varghese N."/>
            <person name="Submissions S."/>
        </authorList>
    </citation>
    <scope>NUCLEOTIDE SEQUENCE [LARGE SCALE GENOMIC DNA]</scope>
    <source>
        <strain evidence="2">CGMCC 1.8981</strain>
    </source>
</reference>
<evidence type="ECO:0000313" key="2">
    <source>
        <dbReference type="Proteomes" id="UP000199112"/>
    </source>
</evidence>
<protein>
    <submittedName>
        <fullName evidence="1">Uncharacterized protein</fullName>
    </submittedName>
</protein>
<keyword evidence="2" id="KW-1185">Reference proteome</keyword>
<proteinExistence type="predicted"/>
<dbReference type="AlphaFoldDB" id="A0A1H6FQ39"/>
<evidence type="ECO:0000313" key="1">
    <source>
        <dbReference type="EMBL" id="SEH12320.1"/>
    </source>
</evidence>
<name>A0A1H6FQ39_9EURY</name>
<dbReference type="EMBL" id="FNWL01000001">
    <property type="protein sequence ID" value="SEH12320.1"/>
    <property type="molecule type" value="Genomic_DNA"/>
</dbReference>
<dbReference type="Proteomes" id="UP000199112">
    <property type="component" value="Unassembled WGS sequence"/>
</dbReference>
<dbReference type="OrthoDB" id="176261at2157"/>
<accession>A0A1H6FQ39</accession>
<organism evidence="1 2">
    <name type="scientific">Natronorubrum sediminis</name>
    <dbReference type="NCBI Taxonomy" id="640943"/>
    <lineage>
        <taxon>Archaea</taxon>
        <taxon>Methanobacteriati</taxon>
        <taxon>Methanobacteriota</taxon>
        <taxon>Stenosarchaea group</taxon>
        <taxon>Halobacteria</taxon>
        <taxon>Halobacteriales</taxon>
        <taxon>Natrialbaceae</taxon>
        <taxon>Natronorubrum</taxon>
    </lineage>
</organism>
<sequence>MKYCLTCDWYTTPADEPSSATRSRDAIDHHVETGHTIDSSNGIVPPQLPDLPEEVFVRDLIPARSND</sequence>
<gene>
    <name evidence="1" type="ORF">SAMN04487967_0755</name>
</gene>
<dbReference type="RefSeq" id="WP_090505284.1">
    <property type="nucleotide sequence ID" value="NZ_FNWL01000001.1"/>
</dbReference>